<protein>
    <submittedName>
        <fullName evidence="3">Uncharacterized protein</fullName>
    </submittedName>
</protein>
<feature type="compositionally biased region" description="Low complexity" evidence="1">
    <location>
        <begin position="41"/>
        <end position="51"/>
    </location>
</feature>
<dbReference type="RefSeq" id="WP_232404010.1">
    <property type="nucleotide sequence ID" value="NZ_CP102173.1"/>
</dbReference>
<keyword evidence="2" id="KW-0732">Signal</keyword>
<evidence type="ECO:0000313" key="4">
    <source>
        <dbReference type="Proteomes" id="UP001316184"/>
    </source>
</evidence>
<feature type="signal peptide" evidence="2">
    <location>
        <begin position="1"/>
        <end position="26"/>
    </location>
</feature>
<evidence type="ECO:0000313" key="3">
    <source>
        <dbReference type="EMBL" id="UUP13425.1"/>
    </source>
</evidence>
<proteinExistence type="predicted"/>
<gene>
    <name evidence="3" type="ORF">NQV15_16480</name>
</gene>
<accession>A0ABY5M5J0</accession>
<name>A0ABY5M5J0_9ACTN</name>
<feature type="chain" id="PRO_5046447137" evidence="2">
    <location>
        <begin position="27"/>
        <end position="212"/>
    </location>
</feature>
<evidence type="ECO:0000256" key="2">
    <source>
        <dbReference type="SAM" id="SignalP"/>
    </source>
</evidence>
<sequence length="212" mass="22480">MSIRSRAGAACIVGLVLLSGCGSSLPVGTTSSPDSGRISPERGTGSPEGGTSPPPSIRFALPGSWVKAQLDDPAAVAAARDQVSDWHPDAGAWVKSLRAAGGETLLLRPDSTPRTAIAFIWPADQSRGDASVDGLRARLDMEGDPLEHESGYAIIRHRETVEGSQDVVTYALAHPETGRILLVRCIGFDGLFEDYMAEDFDLVASDFTWDES</sequence>
<keyword evidence="4" id="KW-1185">Reference proteome</keyword>
<dbReference type="EMBL" id="CP102173">
    <property type="protein sequence ID" value="UUP13425.1"/>
    <property type="molecule type" value="Genomic_DNA"/>
</dbReference>
<organism evidence="3 4">
    <name type="scientific">Aeromicrobium wangtongii</name>
    <dbReference type="NCBI Taxonomy" id="2969247"/>
    <lineage>
        <taxon>Bacteria</taxon>
        <taxon>Bacillati</taxon>
        <taxon>Actinomycetota</taxon>
        <taxon>Actinomycetes</taxon>
        <taxon>Propionibacteriales</taxon>
        <taxon>Nocardioidaceae</taxon>
        <taxon>Aeromicrobium</taxon>
    </lineage>
</organism>
<reference evidence="3 4" key="1">
    <citation type="submission" date="2022-08" db="EMBL/GenBank/DDBJ databases">
        <title>novel species in genus Aeromicrobium.</title>
        <authorList>
            <person name="Ye L."/>
        </authorList>
    </citation>
    <scope>NUCLEOTIDE SEQUENCE [LARGE SCALE GENOMIC DNA]</scope>
    <source>
        <strain evidence="4">zg-Y1379</strain>
    </source>
</reference>
<dbReference type="PROSITE" id="PS51257">
    <property type="entry name" value="PROKAR_LIPOPROTEIN"/>
    <property type="match status" value="1"/>
</dbReference>
<dbReference type="Proteomes" id="UP001316184">
    <property type="component" value="Chromosome"/>
</dbReference>
<feature type="region of interest" description="Disordered" evidence="1">
    <location>
        <begin position="26"/>
        <end position="56"/>
    </location>
</feature>
<evidence type="ECO:0000256" key="1">
    <source>
        <dbReference type="SAM" id="MobiDB-lite"/>
    </source>
</evidence>